<keyword evidence="2 8" id="KW-0732">Signal</keyword>
<dbReference type="InterPro" id="IPR050330">
    <property type="entry name" value="Bact_OuterMem_StrucFunc"/>
</dbReference>
<comment type="caution">
    <text evidence="10">The sequence shown here is derived from an EMBL/GenBank/DDBJ whole genome shotgun (WGS) entry which is preliminary data.</text>
</comment>
<dbReference type="PRINTS" id="PR01021">
    <property type="entry name" value="OMPADOMAIN"/>
</dbReference>
<evidence type="ECO:0000256" key="8">
    <source>
        <dbReference type="HAMAP-Rule" id="MF_02204"/>
    </source>
</evidence>
<keyword evidence="1" id="KW-0132">Cell division</keyword>
<evidence type="ECO:0000256" key="2">
    <source>
        <dbReference type="ARBA" id="ARBA00022729"/>
    </source>
</evidence>
<dbReference type="Gene3D" id="3.30.1330.60">
    <property type="entry name" value="OmpA-like domain"/>
    <property type="match status" value="1"/>
</dbReference>
<organism evidence="10 11">
    <name type="scientific">candidate division WOR-3 bacterium JGI_Cruoil_03_44_89</name>
    <dbReference type="NCBI Taxonomy" id="1973748"/>
    <lineage>
        <taxon>Bacteria</taxon>
        <taxon>Bacteria division WOR-3</taxon>
    </lineage>
</organism>
<dbReference type="CDD" id="cd07185">
    <property type="entry name" value="OmpA_C-like"/>
    <property type="match status" value="1"/>
</dbReference>
<reference evidence="10 11" key="1">
    <citation type="submission" date="2017-07" db="EMBL/GenBank/DDBJ databases">
        <title>Recovery of genomes from metagenomes via a dereplication, aggregation, and scoring strategy.</title>
        <authorList>
            <person name="Sieber C.M."/>
            <person name="Probst A.J."/>
            <person name="Sharrar A."/>
            <person name="Thomas B.C."/>
            <person name="Hess M."/>
            <person name="Tringe S.G."/>
            <person name="Banfield J.F."/>
        </authorList>
    </citation>
    <scope>NUCLEOTIDE SEQUENCE [LARGE SCALE GENOMIC DNA]</scope>
    <source>
        <strain evidence="10">JGI_Cruoil_03_44_89</strain>
    </source>
</reference>
<comment type="subcellular location">
    <subcellularLocation>
        <location evidence="8">Cell outer membrane</location>
        <topology evidence="8">Lipid-anchor</topology>
    </subcellularLocation>
</comment>
<protein>
    <recommendedName>
        <fullName evidence="8">Peptidoglycan-associated lipoprotein</fullName>
        <shortName evidence="8">PAL</shortName>
    </recommendedName>
</protein>
<dbReference type="PROSITE" id="PS51123">
    <property type="entry name" value="OMPA_2"/>
    <property type="match status" value="1"/>
</dbReference>
<proteinExistence type="inferred from homology"/>
<dbReference type="InterPro" id="IPR036737">
    <property type="entry name" value="OmpA-like_sf"/>
</dbReference>
<dbReference type="NCBIfam" id="TIGR02802">
    <property type="entry name" value="Pal_lipo"/>
    <property type="match status" value="1"/>
</dbReference>
<comment type="similarity">
    <text evidence="8">Belongs to the Pal lipoprotein family.</text>
</comment>
<evidence type="ECO:0000313" key="11">
    <source>
        <dbReference type="Proteomes" id="UP000215215"/>
    </source>
</evidence>
<dbReference type="SUPFAM" id="SSF103088">
    <property type="entry name" value="OmpA-like"/>
    <property type="match status" value="1"/>
</dbReference>
<evidence type="ECO:0000256" key="7">
    <source>
        <dbReference type="ARBA" id="ARBA00023306"/>
    </source>
</evidence>
<sequence length="164" mass="18511">MIKKLALMGISLIVLVSCAKKEAKMQEEIVVVPEEEVVAKEDTIPPVEEVVKIPLELSRIHFDFDKYDIRLGDTKILEKNAEGLKAYPEVRARIEGHCDERGTNEYNLALGEKRAAAARDYLIRLGIEKERISVISFGEENPLVPGHNESAWAKNRRAEFAVLK</sequence>
<evidence type="ECO:0000259" key="9">
    <source>
        <dbReference type="PROSITE" id="PS51123"/>
    </source>
</evidence>
<dbReference type="AlphaFoldDB" id="A0A235BU84"/>
<dbReference type="PANTHER" id="PTHR30329">
    <property type="entry name" value="STATOR ELEMENT OF FLAGELLAR MOTOR COMPLEX"/>
    <property type="match status" value="1"/>
</dbReference>
<keyword evidence="4 8" id="KW-0564">Palmitate</keyword>
<dbReference type="GO" id="GO:0009279">
    <property type="term" value="C:cell outer membrane"/>
    <property type="evidence" value="ECO:0007669"/>
    <property type="project" value="UniProtKB-SubCell"/>
</dbReference>
<evidence type="ECO:0000256" key="4">
    <source>
        <dbReference type="ARBA" id="ARBA00023139"/>
    </source>
</evidence>
<dbReference type="EMBL" id="NOZQ01000103">
    <property type="protein sequence ID" value="OYD15781.1"/>
    <property type="molecule type" value="Genomic_DNA"/>
</dbReference>
<dbReference type="InterPro" id="IPR006664">
    <property type="entry name" value="OMP_bac"/>
</dbReference>
<dbReference type="Proteomes" id="UP000215215">
    <property type="component" value="Unassembled WGS sequence"/>
</dbReference>
<dbReference type="InterPro" id="IPR014169">
    <property type="entry name" value="Pal_lipo_C"/>
</dbReference>
<evidence type="ECO:0000256" key="6">
    <source>
        <dbReference type="ARBA" id="ARBA00023288"/>
    </source>
</evidence>
<keyword evidence="3 8" id="KW-0472">Membrane</keyword>
<dbReference type="Pfam" id="PF00691">
    <property type="entry name" value="OmpA"/>
    <property type="match status" value="1"/>
</dbReference>
<dbReference type="HAMAP" id="MF_02204">
    <property type="entry name" value="Pal"/>
    <property type="match status" value="1"/>
</dbReference>
<evidence type="ECO:0000256" key="1">
    <source>
        <dbReference type="ARBA" id="ARBA00022618"/>
    </source>
</evidence>
<dbReference type="InterPro" id="IPR006665">
    <property type="entry name" value="OmpA-like"/>
</dbReference>
<accession>A0A235BU84</accession>
<dbReference type="InterPro" id="IPR039001">
    <property type="entry name" value="Pal"/>
</dbReference>
<evidence type="ECO:0000256" key="5">
    <source>
        <dbReference type="ARBA" id="ARBA00023237"/>
    </source>
</evidence>
<keyword evidence="5 8" id="KW-0998">Cell outer membrane</keyword>
<dbReference type="GO" id="GO:0051301">
    <property type="term" value="P:cell division"/>
    <property type="evidence" value="ECO:0007669"/>
    <property type="project" value="UniProtKB-KW"/>
</dbReference>
<gene>
    <name evidence="8 10" type="primary">pal</name>
    <name evidence="10" type="ORF">CH333_05085</name>
</gene>
<name>A0A235BU84_UNCW3</name>
<feature type="domain" description="OmpA-like" evidence="9">
    <location>
        <begin position="49"/>
        <end position="164"/>
    </location>
</feature>
<evidence type="ECO:0000256" key="3">
    <source>
        <dbReference type="ARBA" id="ARBA00023136"/>
    </source>
</evidence>
<keyword evidence="7" id="KW-0131">Cell cycle</keyword>
<dbReference type="PROSITE" id="PS51257">
    <property type="entry name" value="PROKAR_LIPOPROTEIN"/>
    <property type="match status" value="1"/>
</dbReference>
<keyword evidence="6 8" id="KW-0449">Lipoprotein</keyword>
<dbReference type="PANTHER" id="PTHR30329:SF21">
    <property type="entry name" value="LIPOPROTEIN YIAD-RELATED"/>
    <property type="match status" value="1"/>
</dbReference>
<evidence type="ECO:0000313" key="10">
    <source>
        <dbReference type="EMBL" id="OYD15781.1"/>
    </source>
</evidence>